<keyword evidence="3" id="KW-0560">Oxidoreductase</keyword>
<dbReference type="PROSITE" id="PS00798">
    <property type="entry name" value="ALDOKETO_REDUCTASE_1"/>
    <property type="match status" value="1"/>
</dbReference>
<reference evidence="5 6" key="1">
    <citation type="submission" date="2023-08" db="EMBL/GenBank/DDBJ databases">
        <title>Arthrobacter horti sp. nov., isolated from forest soil.</title>
        <authorList>
            <person name="Park M."/>
        </authorList>
    </citation>
    <scope>NUCLEOTIDE SEQUENCE [LARGE SCALE GENOMIC DNA]</scope>
    <source>
        <strain evidence="5 6">YJM1</strain>
    </source>
</reference>
<feature type="domain" description="NADP-dependent oxidoreductase" evidence="4">
    <location>
        <begin position="18"/>
        <end position="261"/>
    </location>
</feature>
<dbReference type="Proteomes" id="UP001232725">
    <property type="component" value="Unassembled WGS sequence"/>
</dbReference>
<accession>A0ABT9IM61</accession>
<dbReference type="PROSITE" id="PS00063">
    <property type="entry name" value="ALDOKETO_REDUCTASE_3"/>
    <property type="match status" value="1"/>
</dbReference>
<dbReference type="PRINTS" id="PR00069">
    <property type="entry name" value="ALDKETRDTASE"/>
</dbReference>
<evidence type="ECO:0000259" key="4">
    <source>
        <dbReference type="Pfam" id="PF00248"/>
    </source>
</evidence>
<dbReference type="InterPro" id="IPR036812">
    <property type="entry name" value="NAD(P)_OxRdtase_dom_sf"/>
</dbReference>
<organism evidence="5 6">
    <name type="scientific">Arthrobacter horti</name>
    <dbReference type="NCBI Taxonomy" id="3068273"/>
    <lineage>
        <taxon>Bacteria</taxon>
        <taxon>Bacillati</taxon>
        <taxon>Actinomycetota</taxon>
        <taxon>Actinomycetes</taxon>
        <taxon>Micrococcales</taxon>
        <taxon>Micrococcaceae</taxon>
        <taxon>Arthrobacter</taxon>
    </lineage>
</organism>
<comment type="caution">
    <text evidence="5">The sequence shown here is derived from an EMBL/GenBank/DDBJ whole genome shotgun (WGS) entry which is preliminary data.</text>
</comment>
<dbReference type="PANTHER" id="PTHR43827:SF3">
    <property type="entry name" value="NADP-DEPENDENT OXIDOREDUCTASE DOMAIN-CONTAINING PROTEIN"/>
    <property type="match status" value="1"/>
</dbReference>
<dbReference type="InterPro" id="IPR020471">
    <property type="entry name" value="AKR"/>
</dbReference>
<evidence type="ECO:0000256" key="1">
    <source>
        <dbReference type="ARBA" id="ARBA00007905"/>
    </source>
</evidence>
<sequence>MTVNPLLSFNDGNSIPQLGFGVWRVADDAAEAAVGEAFKAGYRHIDTARIYGNESGVGRAIEASGLGPEELFITTKVWNADQGYEQTLAAFEESMDRLGLEKLDLYLIHWLQPKQGTYVDTWKALVELQKRGRVTSIGVCNFTGEAIDELIAATGVTPAIHQIELHPYFNQAELRRYDAERGILTQAWSPLGQGGELLSDPEVLRIAEKHGASPAQVVIAWHLAIGNVVIPKSVTPGRIAENYAALNVTLDDNDVVALNGLDRGAEGRIGPDPAVSDFA</sequence>
<dbReference type="EMBL" id="JAVALS010000002">
    <property type="protein sequence ID" value="MDP5226676.1"/>
    <property type="molecule type" value="Genomic_DNA"/>
</dbReference>
<gene>
    <name evidence="5" type="ORF">Q9R02_05870</name>
</gene>
<evidence type="ECO:0000256" key="2">
    <source>
        <dbReference type="ARBA" id="ARBA00022857"/>
    </source>
</evidence>
<dbReference type="Pfam" id="PF00248">
    <property type="entry name" value="Aldo_ket_red"/>
    <property type="match status" value="1"/>
</dbReference>
<keyword evidence="6" id="KW-1185">Reference proteome</keyword>
<keyword evidence="2" id="KW-0521">NADP</keyword>
<dbReference type="InterPro" id="IPR018170">
    <property type="entry name" value="Aldo/ket_reductase_CS"/>
</dbReference>
<comment type="similarity">
    <text evidence="1">Belongs to the aldo/keto reductase family.</text>
</comment>
<dbReference type="Gene3D" id="3.20.20.100">
    <property type="entry name" value="NADP-dependent oxidoreductase domain"/>
    <property type="match status" value="1"/>
</dbReference>
<proteinExistence type="inferred from homology"/>
<dbReference type="PIRSF" id="PIRSF000097">
    <property type="entry name" value="AKR"/>
    <property type="match status" value="1"/>
</dbReference>
<name>A0ABT9IM61_9MICC</name>
<protein>
    <submittedName>
        <fullName evidence="5">Aldo/keto reductase</fullName>
    </submittedName>
</protein>
<dbReference type="PANTHER" id="PTHR43827">
    <property type="entry name" value="2,5-DIKETO-D-GLUCONIC ACID REDUCTASE"/>
    <property type="match status" value="1"/>
</dbReference>
<evidence type="ECO:0000256" key="3">
    <source>
        <dbReference type="ARBA" id="ARBA00023002"/>
    </source>
</evidence>
<evidence type="ECO:0000313" key="6">
    <source>
        <dbReference type="Proteomes" id="UP001232725"/>
    </source>
</evidence>
<dbReference type="RefSeq" id="WP_305995720.1">
    <property type="nucleotide sequence ID" value="NZ_JAVALS010000002.1"/>
</dbReference>
<dbReference type="SUPFAM" id="SSF51430">
    <property type="entry name" value="NAD(P)-linked oxidoreductase"/>
    <property type="match status" value="1"/>
</dbReference>
<evidence type="ECO:0000313" key="5">
    <source>
        <dbReference type="EMBL" id="MDP5226676.1"/>
    </source>
</evidence>
<dbReference type="InterPro" id="IPR023210">
    <property type="entry name" value="NADP_OxRdtase_dom"/>
</dbReference>